<dbReference type="PANTHER" id="PTHR31042:SF2">
    <property type="entry name" value="GLYCOSYLTRANSFERASE BC10"/>
    <property type="match status" value="1"/>
</dbReference>
<dbReference type="PANTHER" id="PTHR31042">
    <property type="entry name" value="CORE-2/I-BRANCHING BETA-1,6-N-ACETYLGLUCOSAMINYLTRANSFERASE FAMILY PROTEIN-RELATED"/>
    <property type="match status" value="1"/>
</dbReference>
<name>A0A5C7HCX9_9ROSI</name>
<dbReference type="InterPro" id="IPR044174">
    <property type="entry name" value="BC10-like"/>
</dbReference>
<dbReference type="Pfam" id="PF02485">
    <property type="entry name" value="Branch"/>
    <property type="match status" value="2"/>
</dbReference>
<proteinExistence type="predicted"/>
<comment type="caution">
    <text evidence="6">The sequence shown here is derived from an EMBL/GenBank/DDBJ whole genome shotgun (WGS) entry which is preliminary data.</text>
</comment>
<dbReference type="OrthoDB" id="191334at2759"/>
<dbReference type="GO" id="GO:0016020">
    <property type="term" value="C:membrane"/>
    <property type="evidence" value="ECO:0007669"/>
    <property type="project" value="UniProtKB-SubCell"/>
</dbReference>
<dbReference type="GO" id="GO:0016757">
    <property type="term" value="F:glycosyltransferase activity"/>
    <property type="evidence" value="ECO:0007669"/>
    <property type="project" value="UniProtKB-KW"/>
</dbReference>
<keyword evidence="5" id="KW-0325">Glycoprotein</keyword>
<sequence>MEAEGFRGDSGRILFRQSSIDADSVHSDCLSTASPGFLFNKATTRSVYFLNRQLNDSIQIDWGEASMIEAERILIRHALLDPFNERFVFVSDSFADTKEGRYNPKMAPIIPVYNWRKGSQWVVLTRKHAEAVVNDTTVFPMFQQHCRRKSLPEFWRDRSFPADPSKEHNCIPDEHYVQTLLAVGLQVNSNVPTTGYMKLVVFLAPFFELRAFHIVNLIQEGLEGGITRRSLTYSSWDLSSSKDRERRGWHPVTYKYSDATPMLIQSMKEIDNIYYETEYRREWCSSKGKPSTCFLFARKFTRPAALRLLNMSVLGAYRSNR</sequence>
<gene>
    <name evidence="6" type="ORF">EZV62_019955</name>
</gene>
<evidence type="ECO:0000313" key="6">
    <source>
        <dbReference type="EMBL" id="TXG54699.1"/>
    </source>
</evidence>
<protein>
    <submittedName>
        <fullName evidence="6">Uncharacterized protein</fullName>
    </submittedName>
</protein>
<keyword evidence="7" id="KW-1185">Reference proteome</keyword>
<keyword evidence="4" id="KW-0472">Membrane</keyword>
<evidence type="ECO:0000256" key="5">
    <source>
        <dbReference type="ARBA" id="ARBA00023180"/>
    </source>
</evidence>
<evidence type="ECO:0000313" key="7">
    <source>
        <dbReference type="Proteomes" id="UP000323000"/>
    </source>
</evidence>
<evidence type="ECO:0000256" key="1">
    <source>
        <dbReference type="ARBA" id="ARBA00004606"/>
    </source>
</evidence>
<dbReference type="InterPro" id="IPR003406">
    <property type="entry name" value="Glyco_trans_14"/>
</dbReference>
<keyword evidence="3" id="KW-0808">Transferase</keyword>
<dbReference type="EMBL" id="VAHF01000009">
    <property type="protein sequence ID" value="TXG54699.1"/>
    <property type="molecule type" value="Genomic_DNA"/>
</dbReference>
<accession>A0A5C7HCX9</accession>
<dbReference type="AlphaFoldDB" id="A0A5C7HCX9"/>
<reference evidence="7" key="1">
    <citation type="journal article" date="2019" name="Gigascience">
        <title>De novo genome assembly of the endangered Acer yangbiense, a plant species with extremely small populations endemic to Yunnan Province, China.</title>
        <authorList>
            <person name="Yang J."/>
            <person name="Wariss H.M."/>
            <person name="Tao L."/>
            <person name="Zhang R."/>
            <person name="Yun Q."/>
            <person name="Hollingsworth P."/>
            <person name="Dao Z."/>
            <person name="Luo G."/>
            <person name="Guo H."/>
            <person name="Ma Y."/>
            <person name="Sun W."/>
        </authorList>
    </citation>
    <scope>NUCLEOTIDE SEQUENCE [LARGE SCALE GENOMIC DNA]</scope>
    <source>
        <strain evidence="7">cv. Malutang</strain>
    </source>
</reference>
<evidence type="ECO:0000256" key="4">
    <source>
        <dbReference type="ARBA" id="ARBA00023136"/>
    </source>
</evidence>
<organism evidence="6 7">
    <name type="scientific">Acer yangbiense</name>
    <dbReference type="NCBI Taxonomy" id="1000413"/>
    <lineage>
        <taxon>Eukaryota</taxon>
        <taxon>Viridiplantae</taxon>
        <taxon>Streptophyta</taxon>
        <taxon>Embryophyta</taxon>
        <taxon>Tracheophyta</taxon>
        <taxon>Spermatophyta</taxon>
        <taxon>Magnoliopsida</taxon>
        <taxon>eudicotyledons</taxon>
        <taxon>Gunneridae</taxon>
        <taxon>Pentapetalae</taxon>
        <taxon>rosids</taxon>
        <taxon>malvids</taxon>
        <taxon>Sapindales</taxon>
        <taxon>Sapindaceae</taxon>
        <taxon>Hippocastanoideae</taxon>
        <taxon>Acereae</taxon>
        <taxon>Acer</taxon>
    </lineage>
</organism>
<dbReference type="Proteomes" id="UP000323000">
    <property type="component" value="Chromosome 9"/>
</dbReference>
<comment type="subcellular location">
    <subcellularLocation>
        <location evidence="1">Membrane</location>
        <topology evidence="1">Single-pass type II membrane protein</topology>
    </subcellularLocation>
</comment>
<keyword evidence="2" id="KW-0328">Glycosyltransferase</keyword>
<evidence type="ECO:0000256" key="3">
    <source>
        <dbReference type="ARBA" id="ARBA00022679"/>
    </source>
</evidence>
<evidence type="ECO:0000256" key="2">
    <source>
        <dbReference type="ARBA" id="ARBA00022676"/>
    </source>
</evidence>